<dbReference type="PANTHER" id="PTHR10209">
    <property type="entry name" value="OXIDOREDUCTASE, 2OG-FE II OXYGENASE FAMILY PROTEIN"/>
    <property type="match status" value="1"/>
</dbReference>
<dbReference type="GO" id="GO:0046872">
    <property type="term" value="F:metal ion binding"/>
    <property type="evidence" value="ECO:0007669"/>
    <property type="project" value="UniProtKB-KW"/>
</dbReference>
<dbReference type="InterPro" id="IPR027443">
    <property type="entry name" value="IPNS-like_sf"/>
</dbReference>
<dbReference type="PANTHER" id="PTHR10209:SF714">
    <property type="entry name" value="1-AMINOCYCLOPROPANE-1-CARBOXYLATE OXIDASE HOMOLOG 11-RELATED"/>
    <property type="match status" value="1"/>
</dbReference>
<keyword evidence="5 6" id="KW-0408">Iron</keyword>
<comment type="caution">
    <text evidence="8">The sequence shown here is derived from an EMBL/GenBank/DDBJ whole genome shotgun (WGS) entry which is preliminary data.</text>
</comment>
<protein>
    <recommendedName>
        <fullName evidence="7">Fe2OG dioxygenase domain-containing protein</fullName>
    </recommendedName>
</protein>
<evidence type="ECO:0000256" key="3">
    <source>
        <dbReference type="ARBA" id="ARBA00022723"/>
    </source>
</evidence>
<keyword evidence="9" id="KW-1185">Reference proteome</keyword>
<dbReference type="GO" id="GO:0051213">
    <property type="term" value="F:dioxygenase activity"/>
    <property type="evidence" value="ECO:0007669"/>
    <property type="project" value="UniProtKB-ARBA"/>
</dbReference>
<sequence length="361" mass="40767">MKDGPSSYDRAKEVKEFDETKAGVKGLIDSGVSKVPKFLVHPPEKVTNSSTTTSTEFQVPLVDLDGFDEHDRRVQIVKEIHEASETWGFFQIVNHGVPNRVIDNLLQAIREFHELPKEVKMEWYSRDPKQRVRYYCNGDLLVAKTANWRDSIAFDFQDGPLDPEALPVVCRQAVQEYIEHVINLREVLSGLLSEALGISSDYLASIECMKSETLVCHYYPVCPEPDLTMGTTRHSDPSSLTILLQDSIGGLQVFHQGHWVDVPPRHGALVANIGDFMQLITNDKFKSVEHRVVAGRFGPRISAACFLYPSATHRFKPYGPIKESLSDNLPIYRETHMGEYLAYYRSKGLDGNSALTHFKLS</sequence>
<dbReference type="Pfam" id="PF03171">
    <property type="entry name" value="2OG-FeII_Oxy"/>
    <property type="match status" value="1"/>
</dbReference>
<dbReference type="InterPro" id="IPR005123">
    <property type="entry name" value="Oxoglu/Fe-dep_dioxygenase_dom"/>
</dbReference>
<comment type="cofactor">
    <cofactor evidence="1">
        <name>Fe cation</name>
        <dbReference type="ChEBI" id="CHEBI:24875"/>
    </cofactor>
</comment>
<evidence type="ECO:0000256" key="5">
    <source>
        <dbReference type="ARBA" id="ARBA00023004"/>
    </source>
</evidence>
<evidence type="ECO:0000256" key="1">
    <source>
        <dbReference type="ARBA" id="ARBA00001962"/>
    </source>
</evidence>
<dbReference type="InterPro" id="IPR026992">
    <property type="entry name" value="DIOX_N"/>
</dbReference>
<name>A0AAW1Y7X9_RUBAR</name>
<dbReference type="EMBL" id="JBEDUW010000002">
    <property type="protein sequence ID" value="KAK9945129.1"/>
    <property type="molecule type" value="Genomic_DNA"/>
</dbReference>
<evidence type="ECO:0000313" key="9">
    <source>
        <dbReference type="Proteomes" id="UP001457282"/>
    </source>
</evidence>
<organism evidence="8 9">
    <name type="scientific">Rubus argutus</name>
    <name type="common">Southern blackberry</name>
    <dbReference type="NCBI Taxonomy" id="59490"/>
    <lineage>
        <taxon>Eukaryota</taxon>
        <taxon>Viridiplantae</taxon>
        <taxon>Streptophyta</taxon>
        <taxon>Embryophyta</taxon>
        <taxon>Tracheophyta</taxon>
        <taxon>Spermatophyta</taxon>
        <taxon>Magnoliopsida</taxon>
        <taxon>eudicotyledons</taxon>
        <taxon>Gunneridae</taxon>
        <taxon>Pentapetalae</taxon>
        <taxon>rosids</taxon>
        <taxon>fabids</taxon>
        <taxon>Rosales</taxon>
        <taxon>Rosaceae</taxon>
        <taxon>Rosoideae</taxon>
        <taxon>Rosoideae incertae sedis</taxon>
        <taxon>Rubus</taxon>
    </lineage>
</organism>
<evidence type="ECO:0000256" key="4">
    <source>
        <dbReference type="ARBA" id="ARBA00023002"/>
    </source>
</evidence>
<reference evidence="8 9" key="1">
    <citation type="journal article" date="2023" name="G3 (Bethesda)">
        <title>A chromosome-length genome assembly and annotation of blackberry (Rubus argutus, cv. 'Hillquist').</title>
        <authorList>
            <person name="Bruna T."/>
            <person name="Aryal R."/>
            <person name="Dudchenko O."/>
            <person name="Sargent D.J."/>
            <person name="Mead D."/>
            <person name="Buti M."/>
            <person name="Cavallini A."/>
            <person name="Hytonen T."/>
            <person name="Andres J."/>
            <person name="Pham M."/>
            <person name="Weisz D."/>
            <person name="Mascagni F."/>
            <person name="Usai G."/>
            <person name="Natali L."/>
            <person name="Bassil N."/>
            <person name="Fernandez G.E."/>
            <person name="Lomsadze A."/>
            <person name="Armour M."/>
            <person name="Olukolu B."/>
            <person name="Poorten T."/>
            <person name="Britton C."/>
            <person name="Davik J."/>
            <person name="Ashrafi H."/>
            <person name="Aiden E.L."/>
            <person name="Borodovsky M."/>
            <person name="Worthington M."/>
        </authorList>
    </citation>
    <scope>NUCLEOTIDE SEQUENCE [LARGE SCALE GENOMIC DNA]</scope>
    <source>
        <strain evidence="8">PI 553951</strain>
    </source>
</reference>
<dbReference type="AlphaFoldDB" id="A0AAW1Y7X9"/>
<accession>A0AAW1Y7X9</accession>
<dbReference type="FunFam" id="2.60.120.330:FF:000005">
    <property type="entry name" value="1-aminocyclopropane-1-carboxylate oxidase homolog 1"/>
    <property type="match status" value="1"/>
</dbReference>
<comment type="similarity">
    <text evidence="2 6">Belongs to the iron/ascorbate-dependent oxidoreductase family.</text>
</comment>
<proteinExistence type="inferred from homology"/>
<dbReference type="Pfam" id="PF14226">
    <property type="entry name" value="DIOX_N"/>
    <property type="match status" value="1"/>
</dbReference>
<dbReference type="SUPFAM" id="SSF51197">
    <property type="entry name" value="Clavaminate synthase-like"/>
    <property type="match status" value="1"/>
</dbReference>
<gene>
    <name evidence="8" type="ORF">M0R45_010659</name>
</gene>
<evidence type="ECO:0000259" key="7">
    <source>
        <dbReference type="PROSITE" id="PS51471"/>
    </source>
</evidence>
<evidence type="ECO:0000313" key="8">
    <source>
        <dbReference type="EMBL" id="KAK9945129.1"/>
    </source>
</evidence>
<dbReference type="Proteomes" id="UP001457282">
    <property type="component" value="Unassembled WGS sequence"/>
</dbReference>
<evidence type="ECO:0000256" key="2">
    <source>
        <dbReference type="ARBA" id="ARBA00008056"/>
    </source>
</evidence>
<dbReference type="Gene3D" id="2.60.120.330">
    <property type="entry name" value="B-lactam Antibiotic, Isopenicillin N Synthase, Chain"/>
    <property type="match status" value="1"/>
</dbReference>
<evidence type="ECO:0000256" key="6">
    <source>
        <dbReference type="RuleBase" id="RU003682"/>
    </source>
</evidence>
<dbReference type="PROSITE" id="PS51471">
    <property type="entry name" value="FE2OG_OXY"/>
    <property type="match status" value="1"/>
</dbReference>
<feature type="domain" description="Fe2OG dioxygenase" evidence="7">
    <location>
        <begin position="210"/>
        <end position="309"/>
    </location>
</feature>
<keyword evidence="4 6" id="KW-0560">Oxidoreductase</keyword>
<keyword evidence="3 6" id="KW-0479">Metal-binding</keyword>
<dbReference type="InterPro" id="IPR044861">
    <property type="entry name" value="IPNS-like_FE2OG_OXY"/>
</dbReference>